<organism evidence="2">
    <name type="scientific">Nothobranchius pienaari</name>
    <dbReference type="NCBI Taxonomy" id="704102"/>
    <lineage>
        <taxon>Eukaryota</taxon>
        <taxon>Metazoa</taxon>
        <taxon>Chordata</taxon>
        <taxon>Craniata</taxon>
        <taxon>Vertebrata</taxon>
        <taxon>Euteleostomi</taxon>
        <taxon>Actinopterygii</taxon>
        <taxon>Neopterygii</taxon>
        <taxon>Teleostei</taxon>
        <taxon>Neoteleostei</taxon>
        <taxon>Acanthomorphata</taxon>
        <taxon>Ovalentaria</taxon>
        <taxon>Atherinomorphae</taxon>
        <taxon>Cyprinodontiformes</taxon>
        <taxon>Nothobranchiidae</taxon>
        <taxon>Nothobranchius</taxon>
    </lineage>
</organism>
<dbReference type="EMBL" id="HAEG01002864">
    <property type="protein sequence ID" value="SBR68099.1"/>
    <property type="molecule type" value="Transcribed_RNA"/>
</dbReference>
<feature type="non-terminal residue" evidence="2">
    <location>
        <position position="1"/>
    </location>
</feature>
<keyword evidence="1" id="KW-1133">Transmembrane helix</keyword>
<reference evidence="2" key="2">
    <citation type="submission" date="2016-06" db="EMBL/GenBank/DDBJ databases">
        <title>The genome of a short-lived fish provides insights into sex chromosome evolution and the genetic control of aging.</title>
        <authorList>
            <person name="Reichwald K."/>
            <person name="Felder M."/>
            <person name="Petzold A."/>
            <person name="Koch P."/>
            <person name="Groth M."/>
            <person name="Platzer M."/>
        </authorList>
    </citation>
    <scope>NUCLEOTIDE SEQUENCE</scope>
    <source>
        <tissue evidence="2">Brain</tissue>
    </source>
</reference>
<reference evidence="2" key="1">
    <citation type="submission" date="2016-05" db="EMBL/GenBank/DDBJ databases">
        <authorList>
            <person name="Lavstsen T."/>
            <person name="Jespersen J.S."/>
        </authorList>
    </citation>
    <scope>NUCLEOTIDE SEQUENCE</scope>
    <source>
        <tissue evidence="2">Brain</tissue>
    </source>
</reference>
<keyword evidence="1" id="KW-0472">Membrane</keyword>
<feature type="transmembrane region" description="Helical" evidence="1">
    <location>
        <begin position="45"/>
        <end position="67"/>
    </location>
</feature>
<proteinExistence type="predicted"/>
<evidence type="ECO:0000256" key="1">
    <source>
        <dbReference type="SAM" id="Phobius"/>
    </source>
</evidence>
<sequence length="236" mass="25109">AVCFFLLLQKFSIILILIFILLKVILLTILLVFPVPHLPLSSSRSFLWGGTSVLGLIHLAVTVLSVASHGVPACEGLAALGANKSHGDKVGVVVAFEVHVQELLLSEGLLTLAAGVRFLSSVGATVHHHVALLAATVVTQITPEAFLIFMGLLVLDQSVTFMKHSIAVTALLSRLYEGMLLPKMHAQVALACDDCVTVRTVEFGHIFCVFLQNVHLHSSTLGEAGVADVALVGFFS</sequence>
<feature type="non-terminal residue" evidence="2">
    <location>
        <position position="236"/>
    </location>
</feature>
<dbReference type="AlphaFoldDB" id="A0A1A8NGV9"/>
<feature type="transmembrane region" description="Helical" evidence="1">
    <location>
        <begin position="12"/>
        <end position="33"/>
    </location>
</feature>
<gene>
    <name evidence="2" type="primary">Nfu_g_1_016103</name>
</gene>
<name>A0A1A8NGV9_9TELE</name>
<protein>
    <submittedName>
        <fullName evidence="2">Uncharacterized protein</fullName>
    </submittedName>
</protein>
<evidence type="ECO:0000313" key="2">
    <source>
        <dbReference type="EMBL" id="SBR68099.1"/>
    </source>
</evidence>
<accession>A0A1A8NGV9</accession>
<keyword evidence="1" id="KW-0812">Transmembrane</keyword>